<proteinExistence type="predicted"/>
<keyword evidence="1" id="KW-0472">Membrane</keyword>
<feature type="chain" id="PRO_5003404796" evidence="2">
    <location>
        <begin position="18"/>
        <end position="264"/>
    </location>
</feature>
<dbReference type="HOGENOM" id="CLU_1054577_0_0_1"/>
<dbReference type="eggNOG" id="ENOG502RW6P">
    <property type="taxonomic scope" value="Eukaryota"/>
</dbReference>
<sequence length="264" mass="28847">MKLILLLVILTTSLVSSFPPGNSTSAYFTTDSSTANSPTFPITANSSTAKSTANTTIDFPSQEFGGGFVGQTYMQFITNRTRDLKAPIQKLLLNAQAYSLNVTLIGACNSTIKWRIGKCEAAFFREETAVRNFSLLWTSATIGYLLKATREECFGNFHSDGTTSGWSRVETNDPRFFFFSPISRPRSSYWLFVIIGVAVIFVIMGIVFGHMMNSDGLGDDVASDIVMVPGGGSKNSENETDSGFDLDLVIRHDNTDNVEGTDVE</sequence>
<dbReference type="FunCoup" id="G0MYH7">
    <property type="interactions" value="1103"/>
</dbReference>
<dbReference type="AlphaFoldDB" id="G0MYH7"/>
<dbReference type="EMBL" id="GL379820">
    <property type="protein sequence ID" value="EGT47549.1"/>
    <property type="molecule type" value="Genomic_DNA"/>
</dbReference>
<keyword evidence="2" id="KW-0732">Signal</keyword>
<keyword evidence="1" id="KW-0812">Transmembrane</keyword>
<evidence type="ECO:0000256" key="2">
    <source>
        <dbReference type="SAM" id="SignalP"/>
    </source>
</evidence>
<accession>G0MYH7</accession>
<reference evidence="4" key="1">
    <citation type="submission" date="2011-07" db="EMBL/GenBank/DDBJ databases">
        <authorList>
            <consortium name="Caenorhabditis brenneri Sequencing and Analysis Consortium"/>
            <person name="Wilson R.K."/>
        </authorList>
    </citation>
    <scope>NUCLEOTIDE SEQUENCE [LARGE SCALE GENOMIC DNA]</scope>
    <source>
        <strain evidence="4">PB2801</strain>
    </source>
</reference>
<dbReference type="InParanoid" id="G0MYH7"/>
<keyword evidence="4" id="KW-1185">Reference proteome</keyword>
<protein>
    <submittedName>
        <fullName evidence="3">Uncharacterized protein</fullName>
    </submittedName>
</protein>
<evidence type="ECO:0000313" key="3">
    <source>
        <dbReference type="EMBL" id="EGT47549.1"/>
    </source>
</evidence>
<evidence type="ECO:0000256" key="1">
    <source>
        <dbReference type="SAM" id="Phobius"/>
    </source>
</evidence>
<keyword evidence="1" id="KW-1133">Transmembrane helix</keyword>
<evidence type="ECO:0000313" key="4">
    <source>
        <dbReference type="Proteomes" id="UP000008068"/>
    </source>
</evidence>
<feature type="transmembrane region" description="Helical" evidence="1">
    <location>
        <begin position="189"/>
        <end position="208"/>
    </location>
</feature>
<feature type="signal peptide" evidence="2">
    <location>
        <begin position="1"/>
        <end position="17"/>
    </location>
</feature>
<gene>
    <name evidence="3" type="ORF">CAEBREN_18520</name>
</gene>
<organism evidence="4">
    <name type="scientific">Caenorhabditis brenneri</name>
    <name type="common">Nematode worm</name>
    <dbReference type="NCBI Taxonomy" id="135651"/>
    <lineage>
        <taxon>Eukaryota</taxon>
        <taxon>Metazoa</taxon>
        <taxon>Ecdysozoa</taxon>
        <taxon>Nematoda</taxon>
        <taxon>Chromadorea</taxon>
        <taxon>Rhabditida</taxon>
        <taxon>Rhabditina</taxon>
        <taxon>Rhabditomorpha</taxon>
        <taxon>Rhabditoidea</taxon>
        <taxon>Rhabditidae</taxon>
        <taxon>Peloderinae</taxon>
        <taxon>Caenorhabditis</taxon>
    </lineage>
</organism>
<dbReference type="Proteomes" id="UP000008068">
    <property type="component" value="Unassembled WGS sequence"/>
</dbReference>
<name>G0MYH7_CAEBE</name>